<evidence type="ECO:0000313" key="2">
    <source>
        <dbReference type="Proteomes" id="UP001055336"/>
    </source>
</evidence>
<reference evidence="1" key="1">
    <citation type="submission" date="2022-08" db="EMBL/GenBank/DDBJ databases">
        <title>Whole genome sequencing of non-tuberculosis mycobacteria type-strains.</title>
        <authorList>
            <person name="Igarashi Y."/>
            <person name="Osugi A."/>
            <person name="Mitarai S."/>
        </authorList>
    </citation>
    <scope>NUCLEOTIDE SEQUENCE</scope>
    <source>
        <strain evidence="1">DSM 45127</strain>
    </source>
</reference>
<keyword evidence="2" id="KW-1185">Reference proteome</keyword>
<accession>A0ABY3VMB2</accession>
<evidence type="ECO:0000313" key="1">
    <source>
        <dbReference type="EMBL" id="UMB68588.1"/>
    </source>
</evidence>
<name>A0ABY3VMB2_9MYCO</name>
<dbReference type="Proteomes" id="UP001055336">
    <property type="component" value="Chromosome"/>
</dbReference>
<proteinExistence type="predicted"/>
<dbReference type="RefSeq" id="WP_240259621.1">
    <property type="nucleotide sequence ID" value="NZ_CP092488.2"/>
</dbReference>
<organism evidence="1 2">
    <name type="scientific">Mycobacterium paraterrae</name>
    <dbReference type="NCBI Taxonomy" id="577492"/>
    <lineage>
        <taxon>Bacteria</taxon>
        <taxon>Bacillati</taxon>
        <taxon>Actinomycetota</taxon>
        <taxon>Actinomycetes</taxon>
        <taxon>Mycobacteriales</taxon>
        <taxon>Mycobacteriaceae</taxon>
        <taxon>Mycobacterium</taxon>
    </lineage>
</organism>
<dbReference type="InterPro" id="IPR023840">
    <property type="entry name" value="T7SS_Rv3446c"/>
</dbReference>
<dbReference type="EMBL" id="CP092488">
    <property type="protein sequence ID" value="UMB68588.1"/>
    <property type="molecule type" value="Genomic_DNA"/>
</dbReference>
<sequence>MTVEAHLIEAGPAAIRRLCCGGVTVADHQVERAALDGIDDPLALVGLRPVTVASLWRQALASVDCGSARGVTVVHPSWWSSARVEVIRSAAEALTGDPQTRSRSWLLRQAARAGAAAVVEITADFVVTTGEAVAVERRNRDVETVAEAVAESISTMTCGASAAVVIDAAAVVPDAGRVAGAIAAALRRNGLTDVVVVDDARLKRIVGQLQSSVESLSASARRRSLRSARRVAAASASVAAALLGVEVRHRHPAPRESSFSTTFIVEGHVAVEVPAGWPTRRIVAGPGSARVQITSPTDPDVALHVTQSRVALPGLDATADFLKTAIDAAPVGVFVDFNPRDHRAGRPVVTYREIRAGHEIRWTVWVDALVRISIGCQNPSDRPYAVSRECELAIRTARALT</sequence>
<protein>
    <submittedName>
        <fullName evidence="1">Type VII secretion-associated protein</fullName>
    </submittedName>
</protein>
<gene>
    <name evidence="1" type="ORF">MKK62_19565</name>
</gene>
<dbReference type="NCBIfam" id="TIGR03931">
    <property type="entry name" value="T7SS_Rv3446c"/>
    <property type="match status" value="1"/>
</dbReference>